<dbReference type="InterPro" id="IPR006680">
    <property type="entry name" value="Amidohydro-rel"/>
</dbReference>
<comment type="caution">
    <text evidence="2">The sequence shown here is derived from an EMBL/GenBank/DDBJ whole genome shotgun (WGS) entry which is preliminary data.</text>
</comment>
<evidence type="ECO:0000313" key="2">
    <source>
        <dbReference type="EMBL" id="KUO40771.1"/>
    </source>
</evidence>
<organism evidence="2 3">
    <name type="scientific">Hadarchaeum yellowstonense</name>
    <dbReference type="NCBI Taxonomy" id="1776334"/>
    <lineage>
        <taxon>Archaea</taxon>
        <taxon>Methanobacteriati</taxon>
        <taxon>Candidatus Hadarchaeota</taxon>
        <taxon>Candidatus Hadarchaeia</taxon>
        <taxon>Candidatus Hadarchaeales</taxon>
        <taxon>Candidatus Hadarchaeaceae</taxon>
        <taxon>Candidatus Hadarchaeum</taxon>
    </lineage>
</organism>
<reference evidence="2 3" key="1">
    <citation type="journal article" date="2016" name="Nat. Microbiol.">
        <title>Genomic inference of the metabolism of cosmopolitan subsurface Archaea, Hadesarchaea.</title>
        <authorList>
            <person name="Baker B.J."/>
            <person name="Saw J.H."/>
            <person name="Lind A.E."/>
            <person name="Lazar C.S."/>
            <person name="Hinrichs K.-U."/>
            <person name="Teske A.P."/>
            <person name="Ettema T.J."/>
        </authorList>
    </citation>
    <scope>NUCLEOTIDE SEQUENCE [LARGE SCALE GENOMIC DNA]</scope>
</reference>
<evidence type="ECO:0000259" key="1">
    <source>
        <dbReference type="Pfam" id="PF01979"/>
    </source>
</evidence>
<dbReference type="InterPro" id="IPR011059">
    <property type="entry name" value="Metal-dep_hydrolase_composite"/>
</dbReference>
<accession>A0A147JWF8</accession>
<dbReference type="Pfam" id="PF01979">
    <property type="entry name" value="Amidohydro_1"/>
    <property type="match status" value="1"/>
</dbReference>
<dbReference type="PANTHER" id="PTHR43794:SF5">
    <property type="entry name" value="CHLOROHYDROLASE FAMILY PROTEIN"/>
    <property type="match status" value="1"/>
</dbReference>
<dbReference type="Gene3D" id="2.30.40.10">
    <property type="entry name" value="Urease, subunit C, domain 1"/>
    <property type="match status" value="1"/>
</dbReference>
<gene>
    <name evidence="2" type="ORF">APZ16_02640</name>
</gene>
<dbReference type="Proteomes" id="UP000074294">
    <property type="component" value="Unassembled WGS sequence"/>
</dbReference>
<dbReference type="SUPFAM" id="SSF51338">
    <property type="entry name" value="Composite domain of metallo-dependent hydrolases"/>
    <property type="match status" value="1"/>
</dbReference>
<feature type="domain" description="Amidohydrolase-related" evidence="1">
    <location>
        <begin position="56"/>
        <end position="382"/>
    </location>
</feature>
<evidence type="ECO:0000313" key="3">
    <source>
        <dbReference type="Proteomes" id="UP000074294"/>
    </source>
</evidence>
<dbReference type="PANTHER" id="PTHR43794">
    <property type="entry name" value="AMINOHYDROLASE SSNA-RELATED"/>
    <property type="match status" value="1"/>
</dbReference>
<dbReference type="SUPFAM" id="SSF51556">
    <property type="entry name" value="Metallo-dependent hydrolases"/>
    <property type="match status" value="1"/>
</dbReference>
<protein>
    <recommendedName>
        <fullName evidence="1">Amidohydrolase-related domain-containing protein</fullName>
    </recommendedName>
</protein>
<dbReference type="AlphaFoldDB" id="A0A147JWF8"/>
<proteinExistence type="predicted"/>
<dbReference type="GO" id="GO:0016810">
    <property type="term" value="F:hydrolase activity, acting on carbon-nitrogen (but not peptide) bonds"/>
    <property type="evidence" value="ECO:0007669"/>
    <property type="project" value="InterPro"/>
</dbReference>
<dbReference type="InterPro" id="IPR050287">
    <property type="entry name" value="MTA/SAH_deaminase"/>
</dbReference>
<dbReference type="Gene3D" id="3.20.20.140">
    <property type="entry name" value="Metal-dependent hydrolases"/>
    <property type="match status" value="2"/>
</dbReference>
<name>A0A147JWF8_HADYE</name>
<dbReference type="STRING" id="1776334.APZ16_02640"/>
<dbReference type="EMBL" id="LQMQ01000035">
    <property type="protein sequence ID" value="KUO40771.1"/>
    <property type="molecule type" value="Genomic_DNA"/>
</dbReference>
<dbReference type="InterPro" id="IPR032466">
    <property type="entry name" value="Metal_Hydrolase"/>
</dbReference>
<sequence length="385" mass="41833">MDGAGGLSKKTLSNVVILTGRELEITRGYLVIEDGMIKEISEGSPQSRAVDLKGGFIMPPFVNAHTHVVDSVAKELYLGRSQPQVVGPSGVKFKALESTSPAVAKQATKATLKEMLATGTIAHCDFREGGVAGVDFLRRISCSPLKSVILGRFSRTEEIPALLSRADGIGLPSLAIFSEDEMEEAAAAAHRAGKLLAAHVAENAEEMAAYRNKHHRSEVEQAIKLNCSFVVHATHCTEEEFLKLKANGIPVVFCPRSNSLLGVGVPRIDLALKTGVEFFFGTDNVMTCQPDMFDEVSFAWRCLRRVDTSAGSEEARRLLLAATINPLEFFKLPWGPVEEGRAATFLVLARKNNLLHLSDVYAGLVNRARVDNIREIYCGGKIIIS</sequence>